<organism evidence="2 3">
    <name type="scientific">Stylosanthes scabra</name>
    <dbReference type="NCBI Taxonomy" id="79078"/>
    <lineage>
        <taxon>Eukaryota</taxon>
        <taxon>Viridiplantae</taxon>
        <taxon>Streptophyta</taxon>
        <taxon>Embryophyta</taxon>
        <taxon>Tracheophyta</taxon>
        <taxon>Spermatophyta</taxon>
        <taxon>Magnoliopsida</taxon>
        <taxon>eudicotyledons</taxon>
        <taxon>Gunneridae</taxon>
        <taxon>Pentapetalae</taxon>
        <taxon>rosids</taxon>
        <taxon>fabids</taxon>
        <taxon>Fabales</taxon>
        <taxon>Fabaceae</taxon>
        <taxon>Papilionoideae</taxon>
        <taxon>50 kb inversion clade</taxon>
        <taxon>dalbergioids sensu lato</taxon>
        <taxon>Dalbergieae</taxon>
        <taxon>Pterocarpus clade</taxon>
        <taxon>Stylosanthes</taxon>
    </lineage>
</organism>
<dbReference type="Proteomes" id="UP001341840">
    <property type="component" value="Unassembled WGS sequence"/>
</dbReference>
<feature type="domain" description="Terpene synthase metal-binding" evidence="1">
    <location>
        <begin position="9"/>
        <end position="85"/>
    </location>
</feature>
<comment type="caution">
    <text evidence="2">The sequence shown here is derived from an EMBL/GenBank/DDBJ whole genome shotgun (WGS) entry which is preliminary data.</text>
</comment>
<protein>
    <submittedName>
        <fullName evidence="2">Gly-Xaa carboxypeptidase</fullName>
        <ecNumber evidence="2">5.5.1.1</ecNumber>
    </submittedName>
</protein>
<evidence type="ECO:0000313" key="2">
    <source>
        <dbReference type="EMBL" id="MED6199780.1"/>
    </source>
</evidence>
<name>A0ABU6XQC8_9FABA</name>
<dbReference type="GO" id="GO:0004180">
    <property type="term" value="F:carboxypeptidase activity"/>
    <property type="evidence" value="ECO:0007669"/>
    <property type="project" value="UniProtKB-KW"/>
</dbReference>
<dbReference type="EC" id="5.5.1.1" evidence="2"/>
<dbReference type="Gene3D" id="1.10.600.10">
    <property type="entry name" value="Farnesyl Diphosphate Synthase"/>
    <property type="match status" value="1"/>
</dbReference>
<evidence type="ECO:0000313" key="3">
    <source>
        <dbReference type="Proteomes" id="UP001341840"/>
    </source>
</evidence>
<dbReference type="InterPro" id="IPR005630">
    <property type="entry name" value="Terpene_synthase_metal-bd"/>
</dbReference>
<dbReference type="GO" id="GO:0018849">
    <property type="term" value="F:muconate cycloisomerase activity"/>
    <property type="evidence" value="ECO:0007669"/>
    <property type="project" value="UniProtKB-EC"/>
</dbReference>
<accession>A0ABU6XQC8</accession>
<keyword evidence="2" id="KW-0378">Hydrolase</keyword>
<proteinExistence type="predicted"/>
<reference evidence="2 3" key="1">
    <citation type="journal article" date="2023" name="Plants (Basel)">
        <title>Bridging the Gap: Combining Genomics and Transcriptomics Approaches to Understand Stylosanthes scabra, an Orphan Legume from the Brazilian Caatinga.</title>
        <authorList>
            <person name="Ferreira-Neto J.R.C."/>
            <person name="da Silva M.D."/>
            <person name="Binneck E."/>
            <person name="de Melo N.F."/>
            <person name="da Silva R.H."/>
            <person name="de Melo A.L.T.M."/>
            <person name="Pandolfi V."/>
            <person name="Bustamante F.O."/>
            <person name="Brasileiro-Vidal A.C."/>
            <person name="Benko-Iseppon A.M."/>
        </authorList>
    </citation>
    <scope>NUCLEOTIDE SEQUENCE [LARGE SCALE GENOMIC DNA]</scope>
    <source>
        <tissue evidence="2">Leaves</tissue>
    </source>
</reference>
<evidence type="ECO:0000259" key="1">
    <source>
        <dbReference type="Pfam" id="PF03936"/>
    </source>
</evidence>
<dbReference type="EMBL" id="JASCZI010212559">
    <property type="protein sequence ID" value="MED6199780.1"/>
    <property type="molecule type" value="Genomic_DNA"/>
</dbReference>
<keyword evidence="3" id="KW-1185">Reference proteome</keyword>
<gene>
    <name evidence="2" type="primary">CPS1_18</name>
    <name evidence="2" type="ORF">PIB30_079090</name>
</gene>
<dbReference type="InterPro" id="IPR008949">
    <property type="entry name" value="Isoprenoid_synthase_dom_sf"/>
</dbReference>
<dbReference type="Pfam" id="PF03936">
    <property type="entry name" value="Terpene_synth_C"/>
    <property type="match status" value="1"/>
</dbReference>
<keyword evidence="2" id="KW-0645">Protease</keyword>
<keyword evidence="2" id="KW-0413">Isomerase</keyword>
<dbReference type="SUPFAM" id="SSF48576">
    <property type="entry name" value="Terpenoid synthases"/>
    <property type="match status" value="1"/>
</dbReference>
<sequence>MEIVRWHSEIGLEEFGVSKERVLQTYFVAAASIFEPQRWLERLAWTKPTTLIVAFKFHIKDDVEAKRVILKQFNYCINKHDSSSIRMPDENNKTEQLVSMLLITLDHPGLDSF</sequence>
<keyword evidence="2" id="KW-0121">Carboxypeptidase</keyword>